<keyword evidence="1" id="KW-0548">Nucleotidyltransferase</keyword>
<evidence type="ECO:0000313" key="1">
    <source>
        <dbReference type="EMBL" id="MBM7839739.1"/>
    </source>
</evidence>
<name>A0ABS2SZ59_9BACI</name>
<sequence>MMQKPEAMELYPAEIGNGFSYLIYFDDGIKMDLTLYPLEDLHNYFDQSDGLVELLCDKDQRIHDAIEPTDQAYWLMKPSSRMFDDCCNEFWCLASYVAKGLYRQEIFFALDHLNQLLRPELLRMISWRIGAEKGFTFSIGKHRKFLDKQLHKDELQKLLETYNCGGIKETWMAFERCCTLFRSYSSQVAASFNYQYPDYDKEMTAFIYESYASLAKRADGGVED</sequence>
<dbReference type="InterPro" id="IPR043519">
    <property type="entry name" value="NT_sf"/>
</dbReference>
<dbReference type="EMBL" id="JAFBCV010000010">
    <property type="protein sequence ID" value="MBM7839739.1"/>
    <property type="molecule type" value="Genomic_DNA"/>
</dbReference>
<dbReference type="InterPro" id="IPR007530">
    <property type="entry name" value="Aminoglycoside_adenylylTfrase"/>
</dbReference>
<evidence type="ECO:0000313" key="2">
    <source>
        <dbReference type="Proteomes" id="UP001179280"/>
    </source>
</evidence>
<dbReference type="SUPFAM" id="SSF81301">
    <property type="entry name" value="Nucleotidyltransferase"/>
    <property type="match status" value="1"/>
</dbReference>
<dbReference type="Proteomes" id="UP001179280">
    <property type="component" value="Unassembled WGS sequence"/>
</dbReference>
<accession>A0ABS2SZ59</accession>
<protein>
    <submittedName>
        <fullName evidence="1">Aminoglycoside 6-adenylyltransferase</fullName>
        <ecNumber evidence="1">2.7.7.-</ecNumber>
    </submittedName>
</protein>
<keyword evidence="1" id="KW-0808">Transferase</keyword>
<dbReference type="Pfam" id="PF04439">
    <property type="entry name" value="Adenyl_transf"/>
    <property type="match status" value="1"/>
</dbReference>
<organism evidence="1 2">
    <name type="scientific">Shouchella xiaoxiensis</name>
    <dbReference type="NCBI Taxonomy" id="766895"/>
    <lineage>
        <taxon>Bacteria</taxon>
        <taxon>Bacillati</taxon>
        <taxon>Bacillota</taxon>
        <taxon>Bacilli</taxon>
        <taxon>Bacillales</taxon>
        <taxon>Bacillaceae</taxon>
        <taxon>Shouchella</taxon>
    </lineage>
</organism>
<dbReference type="SUPFAM" id="SSF81631">
    <property type="entry name" value="PAP/OAS1 substrate-binding domain"/>
    <property type="match status" value="1"/>
</dbReference>
<proteinExistence type="predicted"/>
<keyword evidence="2" id="KW-1185">Reference proteome</keyword>
<dbReference type="GO" id="GO:0016779">
    <property type="term" value="F:nucleotidyltransferase activity"/>
    <property type="evidence" value="ECO:0007669"/>
    <property type="project" value="UniProtKB-KW"/>
</dbReference>
<gene>
    <name evidence="1" type="ORF">JOC54_003019</name>
</gene>
<dbReference type="Gene3D" id="3.30.460.10">
    <property type="entry name" value="Beta Polymerase, domain 2"/>
    <property type="match status" value="1"/>
</dbReference>
<dbReference type="EC" id="2.7.7.-" evidence="1"/>
<dbReference type="Gene3D" id="1.20.120.330">
    <property type="entry name" value="Nucleotidyltransferases domain 2"/>
    <property type="match status" value="1"/>
</dbReference>
<comment type="caution">
    <text evidence="1">The sequence shown here is derived from an EMBL/GenBank/DDBJ whole genome shotgun (WGS) entry which is preliminary data.</text>
</comment>
<reference evidence="1" key="1">
    <citation type="submission" date="2021-01" db="EMBL/GenBank/DDBJ databases">
        <title>Genomic Encyclopedia of Type Strains, Phase IV (KMG-IV): sequencing the most valuable type-strain genomes for metagenomic binning, comparative biology and taxonomic classification.</title>
        <authorList>
            <person name="Goeker M."/>
        </authorList>
    </citation>
    <scope>NUCLEOTIDE SEQUENCE</scope>
    <source>
        <strain evidence="1">DSM 21943</strain>
    </source>
</reference>